<evidence type="ECO:0000256" key="7">
    <source>
        <dbReference type="ARBA" id="ARBA00023136"/>
    </source>
</evidence>
<dbReference type="InterPro" id="IPR037294">
    <property type="entry name" value="ABC_BtuC-like"/>
</dbReference>
<dbReference type="GO" id="GO:0022857">
    <property type="term" value="F:transmembrane transporter activity"/>
    <property type="evidence" value="ECO:0007669"/>
    <property type="project" value="InterPro"/>
</dbReference>
<keyword evidence="5 8" id="KW-0812">Transmembrane</keyword>
<organism evidence="9 10">
    <name type="scientific">Prochlorococcus marinus str. MIT 9201</name>
    <dbReference type="NCBI Taxonomy" id="93057"/>
    <lineage>
        <taxon>Bacteria</taxon>
        <taxon>Bacillati</taxon>
        <taxon>Cyanobacteriota</taxon>
        <taxon>Cyanophyceae</taxon>
        <taxon>Synechococcales</taxon>
        <taxon>Prochlorococcaceae</taxon>
        <taxon>Prochlorococcus</taxon>
    </lineage>
</organism>
<dbReference type="Proteomes" id="UP000030355">
    <property type="component" value="Unassembled WGS sequence"/>
</dbReference>
<dbReference type="Gene3D" id="1.10.3470.10">
    <property type="entry name" value="ABC transporter involved in vitamin B12 uptake, BtuC"/>
    <property type="match status" value="1"/>
</dbReference>
<dbReference type="InterPro" id="IPR000522">
    <property type="entry name" value="ABC_transptr_permease_BtuC"/>
</dbReference>
<accession>A0A0A2A374</accession>
<reference evidence="10" key="1">
    <citation type="journal article" date="2014" name="Sci. Data">
        <title>Genomes of diverse isolates of the marine cyanobacterium Prochlorococcus.</title>
        <authorList>
            <person name="Biller S."/>
            <person name="Berube P."/>
            <person name="Thompson J."/>
            <person name="Kelly L."/>
            <person name="Roggensack S."/>
            <person name="Awad L."/>
            <person name="Roache-Johnson K."/>
            <person name="Ding H."/>
            <person name="Giovannoni S.J."/>
            <person name="Moore L.R."/>
            <person name="Chisholm S.W."/>
        </authorList>
    </citation>
    <scope>NUCLEOTIDE SEQUENCE [LARGE SCALE GENOMIC DNA]</scope>
    <source>
        <strain evidence="10">MIT 9201</strain>
    </source>
</reference>
<keyword evidence="4" id="KW-1003">Cell membrane</keyword>
<sequence>MLINNRDIWLAIFQKGEEINKTIIWELRLPRLIASLLVGSSLGMSGALLQGMLKNGLASPYLLGISAGSGLVIVTFITFGFSQIFIPIASWSGAILTTLLVFILAKSANKISIERLILGGVAVSSLFGAIQATLLLQSEDGRIQAALTWLIGSLNARGWNEIRITWIPILLALLISFLLARQLNLLSLGDELSMSLGNSLFRSRCIIGAVATLLAASAVSIGGLIGFIGLIVPHFSRLLIGNDYKYVLPFSALVGGLTLSTADLIARSGAIEVPVGIVTSLLGAPIFIIILYRRSSKNIGMN</sequence>
<dbReference type="CDD" id="cd06550">
    <property type="entry name" value="TM_ABC_iron-siderophores_like"/>
    <property type="match status" value="1"/>
</dbReference>
<dbReference type="FunFam" id="1.10.3470.10:FF:000001">
    <property type="entry name" value="Vitamin B12 ABC transporter permease BtuC"/>
    <property type="match status" value="1"/>
</dbReference>
<evidence type="ECO:0000256" key="5">
    <source>
        <dbReference type="ARBA" id="ARBA00022692"/>
    </source>
</evidence>
<evidence type="ECO:0000256" key="4">
    <source>
        <dbReference type="ARBA" id="ARBA00022475"/>
    </source>
</evidence>
<feature type="transmembrane region" description="Helical" evidence="8">
    <location>
        <begin position="61"/>
        <end position="79"/>
    </location>
</feature>
<feature type="transmembrane region" description="Helical" evidence="8">
    <location>
        <begin position="244"/>
        <end position="265"/>
    </location>
</feature>
<dbReference type="PANTHER" id="PTHR30472">
    <property type="entry name" value="FERRIC ENTEROBACTIN TRANSPORT SYSTEM PERMEASE PROTEIN"/>
    <property type="match status" value="1"/>
</dbReference>
<evidence type="ECO:0000256" key="2">
    <source>
        <dbReference type="ARBA" id="ARBA00007935"/>
    </source>
</evidence>
<feature type="transmembrane region" description="Helical" evidence="8">
    <location>
        <begin position="85"/>
        <end position="104"/>
    </location>
</feature>
<keyword evidence="6 8" id="KW-1133">Transmembrane helix</keyword>
<dbReference type="Pfam" id="PF01032">
    <property type="entry name" value="FecCD"/>
    <property type="match status" value="1"/>
</dbReference>
<dbReference type="GO" id="GO:0005886">
    <property type="term" value="C:plasma membrane"/>
    <property type="evidence" value="ECO:0007669"/>
    <property type="project" value="UniProtKB-SubCell"/>
</dbReference>
<protein>
    <submittedName>
        <fullName evidence="9">Transport system permease protein</fullName>
    </submittedName>
</protein>
<feature type="transmembrane region" description="Helical" evidence="8">
    <location>
        <begin position="271"/>
        <end position="292"/>
    </location>
</feature>
<proteinExistence type="inferred from homology"/>
<dbReference type="PANTHER" id="PTHR30472:SF25">
    <property type="entry name" value="ABC TRANSPORTER PERMEASE PROTEIN MJ0876-RELATED"/>
    <property type="match status" value="1"/>
</dbReference>
<dbReference type="EMBL" id="JNAL01000009">
    <property type="protein sequence ID" value="KGF96347.1"/>
    <property type="molecule type" value="Genomic_DNA"/>
</dbReference>
<gene>
    <name evidence="9" type="ORF">EU95_0727</name>
</gene>
<comment type="caution">
    <text evidence="9">The sequence shown here is derived from an EMBL/GenBank/DDBJ whole genome shotgun (WGS) entry which is preliminary data.</text>
</comment>
<comment type="subcellular location">
    <subcellularLocation>
        <location evidence="1">Cell membrane</location>
        <topology evidence="1">Multi-pass membrane protein</topology>
    </subcellularLocation>
</comment>
<evidence type="ECO:0000256" key="6">
    <source>
        <dbReference type="ARBA" id="ARBA00022989"/>
    </source>
</evidence>
<evidence type="ECO:0000256" key="3">
    <source>
        <dbReference type="ARBA" id="ARBA00022448"/>
    </source>
</evidence>
<dbReference type="SUPFAM" id="SSF81345">
    <property type="entry name" value="ABC transporter involved in vitamin B12 uptake, BtuC"/>
    <property type="match status" value="1"/>
</dbReference>
<dbReference type="AlphaFoldDB" id="A0A0A2A374"/>
<feature type="transmembrane region" description="Helical" evidence="8">
    <location>
        <begin position="206"/>
        <end position="232"/>
    </location>
</feature>
<evidence type="ECO:0000256" key="8">
    <source>
        <dbReference type="SAM" id="Phobius"/>
    </source>
</evidence>
<dbReference type="eggNOG" id="COG0609">
    <property type="taxonomic scope" value="Bacteria"/>
</dbReference>
<evidence type="ECO:0000313" key="9">
    <source>
        <dbReference type="EMBL" id="KGF96347.1"/>
    </source>
</evidence>
<name>A0A0A2A374_PROMR</name>
<feature type="transmembrane region" description="Helical" evidence="8">
    <location>
        <begin position="166"/>
        <end position="186"/>
    </location>
</feature>
<keyword evidence="3" id="KW-0813">Transport</keyword>
<evidence type="ECO:0000256" key="1">
    <source>
        <dbReference type="ARBA" id="ARBA00004651"/>
    </source>
</evidence>
<dbReference type="STRING" id="93057.EU95_0727"/>
<keyword evidence="7 8" id="KW-0472">Membrane</keyword>
<evidence type="ECO:0000313" key="10">
    <source>
        <dbReference type="Proteomes" id="UP000030355"/>
    </source>
</evidence>
<comment type="similarity">
    <text evidence="2">Belongs to the binding-protein-dependent transport system permease family. FecCD subfamily.</text>
</comment>